<protein>
    <submittedName>
        <fullName evidence="6">ABC-2 type transport system ATP-binding protein</fullName>
    </submittedName>
</protein>
<dbReference type="PANTHER" id="PTHR42711">
    <property type="entry name" value="ABC TRANSPORTER ATP-BINDING PROTEIN"/>
    <property type="match status" value="1"/>
</dbReference>
<evidence type="ECO:0000313" key="6">
    <source>
        <dbReference type="EMBL" id="RBP00163.1"/>
    </source>
</evidence>
<dbReference type="InterPro" id="IPR025302">
    <property type="entry name" value="DrrA1/2-like_C"/>
</dbReference>
<dbReference type="GO" id="GO:0016887">
    <property type="term" value="F:ATP hydrolysis activity"/>
    <property type="evidence" value="ECO:0007669"/>
    <property type="project" value="InterPro"/>
</dbReference>
<comment type="similarity">
    <text evidence="1">Belongs to the ABC transporter superfamily.</text>
</comment>
<dbReference type="PANTHER" id="PTHR42711:SF5">
    <property type="entry name" value="ABC TRANSPORTER ATP-BINDING PROTEIN NATA"/>
    <property type="match status" value="1"/>
</dbReference>
<dbReference type="PROSITE" id="PS00211">
    <property type="entry name" value="ABC_TRANSPORTER_1"/>
    <property type="match status" value="1"/>
</dbReference>
<evidence type="ECO:0000256" key="1">
    <source>
        <dbReference type="ARBA" id="ARBA00005417"/>
    </source>
</evidence>
<keyword evidence="4 6" id="KW-0067">ATP-binding</keyword>
<dbReference type="Gene3D" id="3.40.50.300">
    <property type="entry name" value="P-loop containing nucleotide triphosphate hydrolases"/>
    <property type="match status" value="1"/>
</dbReference>
<keyword evidence="2" id="KW-0813">Transport</keyword>
<dbReference type="AlphaFoldDB" id="A0A366ECW1"/>
<dbReference type="InterPro" id="IPR050763">
    <property type="entry name" value="ABC_transporter_ATP-binding"/>
</dbReference>
<reference evidence="6 7" key="1">
    <citation type="submission" date="2018-06" db="EMBL/GenBank/DDBJ databases">
        <title>Freshwater and sediment microbial communities from various areas in North America, analyzing microbe dynamics in response to fracking.</title>
        <authorList>
            <person name="Lamendella R."/>
        </authorList>
    </citation>
    <scope>NUCLEOTIDE SEQUENCE [LARGE SCALE GENOMIC DNA]</scope>
    <source>
        <strain evidence="6 7">97B</strain>
    </source>
</reference>
<dbReference type="EMBL" id="QNRJ01000026">
    <property type="protein sequence ID" value="RBP00163.1"/>
    <property type="molecule type" value="Genomic_DNA"/>
</dbReference>
<dbReference type="Pfam" id="PF13732">
    <property type="entry name" value="DrrA1-3_C"/>
    <property type="match status" value="1"/>
</dbReference>
<dbReference type="InterPro" id="IPR027417">
    <property type="entry name" value="P-loop_NTPase"/>
</dbReference>
<evidence type="ECO:0000259" key="5">
    <source>
        <dbReference type="PROSITE" id="PS50893"/>
    </source>
</evidence>
<sequence>MLVLWVWEGNAEMGLNIQQVTKRFGQFTAVDQLSLNIPPGEMFGFLGANGAGKTTTFRMVLGLLDATEGQITWKGKRIDYSTSPEIGYLPEERGLYPKMKVSDQIVYLARLRGMDKKMILKELDYWLERFNVPQNVNKKVEELSKGNQQKIQFIASVIHKPSLLILDEPFSGLDPVNVELLKDAVREIKNNGTTIVFSSHRMEHVEELCESLCIMHKGRPVVHGGLKEIKRSFGKKNVVIHSDFDLLYLKDMKGVTKLKETTEGVLLQVESEAAAQGVFHDVVQKGFLRKFELEEPSLNDIFIEKVGTSYE</sequence>
<dbReference type="SMART" id="SM00382">
    <property type="entry name" value="AAA"/>
    <property type="match status" value="1"/>
</dbReference>
<evidence type="ECO:0000256" key="4">
    <source>
        <dbReference type="ARBA" id="ARBA00022840"/>
    </source>
</evidence>
<name>A0A366ECW1_9BACI</name>
<accession>A0A366ECW1</accession>
<feature type="domain" description="ABC transporter" evidence="5">
    <location>
        <begin position="15"/>
        <end position="242"/>
    </location>
</feature>
<evidence type="ECO:0000313" key="7">
    <source>
        <dbReference type="Proteomes" id="UP000252118"/>
    </source>
</evidence>
<dbReference type="Pfam" id="PF00005">
    <property type="entry name" value="ABC_tran"/>
    <property type="match status" value="1"/>
</dbReference>
<organism evidence="6 7">
    <name type="scientific">Rossellomorea aquimaris</name>
    <dbReference type="NCBI Taxonomy" id="189382"/>
    <lineage>
        <taxon>Bacteria</taxon>
        <taxon>Bacillati</taxon>
        <taxon>Bacillota</taxon>
        <taxon>Bacilli</taxon>
        <taxon>Bacillales</taxon>
        <taxon>Bacillaceae</taxon>
        <taxon>Rossellomorea</taxon>
    </lineage>
</organism>
<proteinExistence type="inferred from homology"/>
<evidence type="ECO:0000256" key="2">
    <source>
        <dbReference type="ARBA" id="ARBA00022448"/>
    </source>
</evidence>
<dbReference type="InterPro" id="IPR003439">
    <property type="entry name" value="ABC_transporter-like_ATP-bd"/>
</dbReference>
<keyword evidence="3" id="KW-0547">Nucleotide-binding</keyword>
<dbReference type="Proteomes" id="UP000252118">
    <property type="component" value="Unassembled WGS sequence"/>
</dbReference>
<dbReference type="InterPro" id="IPR017871">
    <property type="entry name" value="ABC_transporter-like_CS"/>
</dbReference>
<dbReference type="InterPro" id="IPR003593">
    <property type="entry name" value="AAA+_ATPase"/>
</dbReference>
<gene>
    <name evidence="6" type="ORF">DET59_12635</name>
</gene>
<dbReference type="SUPFAM" id="SSF52540">
    <property type="entry name" value="P-loop containing nucleoside triphosphate hydrolases"/>
    <property type="match status" value="1"/>
</dbReference>
<evidence type="ECO:0000256" key="3">
    <source>
        <dbReference type="ARBA" id="ARBA00022741"/>
    </source>
</evidence>
<dbReference type="PROSITE" id="PS50893">
    <property type="entry name" value="ABC_TRANSPORTER_2"/>
    <property type="match status" value="1"/>
</dbReference>
<dbReference type="GO" id="GO:0005524">
    <property type="term" value="F:ATP binding"/>
    <property type="evidence" value="ECO:0007669"/>
    <property type="project" value="UniProtKB-KW"/>
</dbReference>
<comment type="caution">
    <text evidence="6">The sequence shown here is derived from an EMBL/GenBank/DDBJ whole genome shotgun (WGS) entry which is preliminary data.</text>
</comment>